<feature type="chain" id="PRO_5046746935" evidence="1">
    <location>
        <begin position="27"/>
        <end position="136"/>
    </location>
</feature>
<organism evidence="2 3">
    <name type="scientific">Chryseobacterium luquanense</name>
    <dbReference type="NCBI Taxonomy" id="2983766"/>
    <lineage>
        <taxon>Bacteria</taxon>
        <taxon>Pseudomonadati</taxon>
        <taxon>Bacteroidota</taxon>
        <taxon>Flavobacteriia</taxon>
        <taxon>Flavobacteriales</taxon>
        <taxon>Weeksellaceae</taxon>
        <taxon>Chryseobacterium group</taxon>
        <taxon>Chryseobacterium</taxon>
    </lineage>
</organism>
<sequence length="136" mass="15052">MKLKITTLFFLISAIALISCSREDNAEQDYEYTYQLTGPSNNKLVVQYTPTMTDPNITEIPDDLEYEEQVTPPWQKTVRLHKNIGGVGFSASITEGTPGASYTISILDKDANILKTTNFIVDTSGDAGALLNYYSD</sequence>
<accession>A0ABT3XXZ8</accession>
<evidence type="ECO:0000313" key="3">
    <source>
        <dbReference type="Proteomes" id="UP001070176"/>
    </source>
</evidence>
<name>A0ABT3XXZ8_9FLAO</name>
<dbReference type="RefSeq" id="WP_267279454.1">
    <property type="nucleotide sequence ID" value="NZ_JAOVZV010000001.1"/>
</dbReference>
<comment type="caution">
    <text evidence="2">The sequence shown here is derived from an EMBL/GenBank/DDBJ whole genome shotgun (WGS) entry which is preliminary data.</text>
</comment>
<feature type="signal peptide" evidence="1">
    <location>
        <begin position="1"/>
        <end position="26"/>
    </location>
</feature>
<dbReference type="EMBL" id="JAOVZV010000001">
    <property type="protein sequence ID" value="MCX8530771.1"/>
    <property type="molecule type" value="Genomic_DNA"/>
</dbReference>
<gene>
    <name evidence="2" type="ORF">OEA66_00210</name>
</gene>
<evidence type="ECO:0000256" key="1">
    <source>
        <dbReference type="SAM" id="SignalP"/>
    </source>
</evidence>
<dbReference type="Proteomes" id="UP001070176">
    <property type="component" value="Unassembled WGS sequence"/>
</dbReference>
<reference evidence="2" key="1">
    <citation type="submission" date="2022-10" db="EMBL/GenBank/DDBJ databases">
        <title>Chryseobacterium sp. nov., a novel bacterial species.</title>
        <authorList>
            <person name="Cao Y."/>
        </authorList>
    </citation>
    <scope>NUCLEOTIDE SEQUENCE</scope>
    <source>
        <strain evidence="2">KC 927</strain>
    </source>
</reference>
<dbReference type="PROSITE" id="PS51257">
    <property type="entry name" value="PROKAR_LIPOPROTEIN"/>
    <property type="match status" value="1"/>
</dbReference>
<protein>
    <submittedName>
        <fullName evidence="2">Uncharacterized protein</fullName>
    </submittedName>
</protein>
<keyword evidence="3" id="KW-1185">Reference proteome</keyword>
<evidence type="ECO:0000313" key="2">
    <source>
        <dbReference type="EMBL" id="MCX8530771.1"/>
    </source>
</evidence>
<proteinExistence type="predicted"/>
<keyword evidence="1" id="KW-0732">Signal</keyword>